<dbReference type="PANTHER" id="PTHR33841:SF5">
    <property type="entry name" value="DNA METHYLASE (MODIFICATION METHYLASE) (METHYLTRANSFERASE)-RELATED"/>
    <property type="match status" value="1"/>
</dbReference>
<evidence type="ECO:0000256" key="4">
    <source>
        <dbReference type="ARBA" id="ARBA00022747"/>
    </source>
</evidence>
<evidence type="ECO:0000256" key="2">
    <source>
        <dbReference type="ARBA" id="ARBA00022679"/>
    </source>
</evidence>
<proteinExistence type="predicted"/>
<dbReference type="AlphaFoldDB" id="A0A8T4GFC2"/>
<dbReference type="SUPFAM" id="SSF53335">
    <property type="entry name" value="S-adenosyl-L-methionine-dependent methyltransferases"/>
    <property type="match status" value="1"/>
</dbReference>
<comment type="caution">
    <text evidence="7">The sequence shown here is derived from an EMBL/GenBank/DDBJ whole genome shotgun (WGS) entry which is preliminary data.</text>
</comment>
<dbReference type="PROSITE" id="PS00092">
    <property type="entry name" value="N6_MTASE"/>
    <property type="match status" value="1"/>
</dbReference>
<sequence>MGLEARRRGQIEEVIEQLAADGHALPPPFSEPELYRAAASVGIPVWEPEVKNRFTGGILDRLNYEWDPVAQGFVPVVGETLIGAIKTAAETVVPALNSEISQSLRRRLEDWCELHGFDSLEHTAVQTIIARQALLSVLLQAALYERQRKQHAWPQLDTNPQTTLRQIEERTGHPGFKACVLDDVVQLFEATDLEAVLSERHRVLYSSQPAESIGKLYEALLPSEYRRTIGQHRTPPEIGSLMQTWATSGGDTVLDPGMGAGGLSTPFHPRWDVSTDPGDVTGIDRSPIAARMGITAQTLARQGTTAQLTDFLDLAPGDLDHDVDAVVCNPPYTRYQELPAEYRAERNAQAEDQTGVEIPGTSPLYAYFLYHLRQFLDPGDRTAVIVPHAFLARDYGTPLKRFLLREFHVKALLMSDPNTESVFENAQTTELILFLEARSEDDDTDVTRFIHVDEKQDVPSLTDSVRNGRQGETEWGVVHCVEQADLAPEQKWERLFDPIDVETSPRLTPLSELADVRRGLQTGENDFFCLTQETIDAWRIEQRFLERMVPKPEYIEGYDVRSNDWQHHHDNDRPTRLLYHTDPVEGVPATTYDEEAGRAKWSEATTTEEPAVSVVEYLRHGLPEHKTLSTRTTVHRREPWYCVERGDVAPILIPSMSRSGIRFLLNETNARHLNSYYGVYPDPAIGRTGKKALLAYLNSTFVDKIVSQEQHTLSSGLKKIEPGDAKDIPVIDPQKFPDTVVSTLADSFDDLREAARRNEDEEPIISRIDSVLEREL</sequence>
<dbReference type="InterPro" id="IPR002052">
    <property type="entry name" value="DNA_methylase_N6_adenine_CS"/>
</dbReference>
<dbReference type="Pfam" id="PF02384">
    <property type="entry name" value="N6_Mtase"/>
    <property type="match status" value="1"/>
</dbReference>
<dbReference type="Pfam" id="PF22837">
    <property type="entry name" value="M_Eco57I_C"/>
    <property type="match status" value="1"/>
</dbReference>
<dbReference type="InterPro" id="IPR054520">
    <property type="entry name" value="M_Eco57I_C"/>
</dbReference>
<dbReference type="Gene3D" id="3.40.50.150">
    <property type="entry name" value="Vaccinia Virus protein VP39"/>
    <property type="match status" value="1"/>
</dbReference>
<keyword evidence="4" id="KW-0680">Restriction system</keyword>
<evidence type="ECO:0000313" key="8">
    <source>
        <dbReference type="Proteomes" id="UP000823588"/>
    </source>
</evidence>
<evidence type="ECO:0000256" key="3">
    <source>
        <dbReference type="ARBA" id="ARBA00022691"/>
    </source>
</evidence>
<dbReference type="GO" id="GO:0008170">
    <property type="term" value="F:N-methyltransferase activity"/>
    <property type="evidence" value="ECO:0007669"/>
    <property type="project" value="InterPro"/>
</dbReference>
<dbReference type="Proteomes" id="UP000823588">
    <property type="component" value="Unassembled WGS sequence"/>
</dbReference>
<dbReference type="PANTHER" id="PTHR33841">
    <property type="entry name" value="DNA METHYLTRANSFERASE YEEA-RELATED"/>
    <property type="match status" value="1"/>
</dbReference>
<reference evidence="7" key="1">
    <citation type="submission" date="2021-03" db="EMBL/GenBank/DDBJ databases">
        <title>Genomic Encyclopedia of Type Strains, Phase IV (KMG-IV): sequencing the most valuable type-strain genomes for metagenomic binning, comparative biology and taxonomic classification.</title>
        <authorList>
            <person name="Goeker M."/>
        </authorList>
    </citation>
    <scope>NUCLEOTIDE SEQUENCE</scope>
    <source>
        <strain evidence="7">DSM 23564</strain>
    </source>
</reference>
<organism evidence="7 8">
    <name type="scientific">Halorubrum alkaliphilum</name>
    <dbReference type="NCBI Taxonomy" id="261290"/>
    <lineage>
        <taxon>Archaea</taxon>
        <taxon>Methanobacteriati</taxon>
        <taxon>Methanobacteriota</taxon>
        <taxon>Stenosarchaea group</taxon>
        <taxon>Halobacteria</taxon>
        <taxon>Halobacteriales</taxon>
        <taxon>Haloferacaceae</taxon>
        <taxon>Halorubrum</taxon>
    </lineage>
</organism>
<keyword evidence="3" id="KW-0949">S-adenosyl-L-methionine</keyword>
<evidence type="ECO:0000259" key="5">
    <source>
        <dbReference type="Pfam" id="PF02384"/>
    </source>
</evidence>
<dbReference type="InterPro" id="IPR050953">
    <property type="entry name" value="N4_N6_ade-DNA_methylase"/>
</dbReference>
<protein>
    <submittedName>
        <fullName evidence="7">Methylase of polypeptide subunit release factors</fullName>
    </submittedName>
</protein>
<feature type="domain" description="DNA methylase adenine-specific" evidence="5">
    <location>
        <begin position="212"/>
        <end position="454"/>
    </location>
</feature>
<evidence type="ECO:0000256" key="1">
    <source>
        <dbReference type="ARBA" id="ARBA00022603"/>
    </source>
</evidence>
<dbReference type="PRINTS" id="PR00507">
    <property type="entry name" value="N12N6MTFRASE"/>
</dbReference>
<dbReference type="GO" id="GO:0009307">
    <property type="term" value="P:DNA restriction-modification system"/>
    <property type="evidence" value="ECO:0007669"/>
    <property type="project" value="UniProtKB-KW"/>
</dbReference>
<keyword evidence="1 7" id="KW-0489">Methyltransferase</keyword>
<dbReference type="CDD" id="cd02440">
    <property type="entry name" value="AdoMet_MTases"/>
    <property type="match status" value="1"/>
</dbReference>
<evidence type="ECO:0000313" key="7">
    <source>
        <dbReference type="EMBL" id="MBP1922876.1"/>
    </source>
</evidence>
<dbReference type="EMBL" id="JAGGKQ010000013">
    <property type="protein sequence ID" value="MBP1922876.1"/>
    <property type="molecule type" value="Genomic_DNA"/>
</dbReference>
<keyword evidence="8" id="KW-1185">Reference proteome</keyword>
<gene>
    <name evidence="7" type="ORF">J2751_001892</name>
</gene>
<dbReference type="RefSeq" id="WP_209485448.1">
    <property type="nucleotide sequence ID" value="NZ_JAGGKQ010000013.1"/>
</dbReference>
<dbReference type="GO" id="GO:0032259">
    <property type="term" value="P:methylation"/>
    <property type="evidence" value="ECO:0007669"/>
    <property type="project" value="UniProtKB-KW"/>
</dbReference>
<dbReference type="InterPro" id="IPR003356">
    <property type="entry name" value="DNA_methylase_A-5"/>
</dbReference>
<evidence type="ECO:0000259" key="6">
    <source>
        <dbReference type="Pfam" id="PF22837"/>
    </source>
</evidence>
<dbReference type="GO" id="GO:0003677">
    <property type="term" value="F:DNA binding"/>
    <property type="evidence" value="ECO:0007669"/>
    <property type="project" value="InterPro"/>
</dbReference>
<name>A0A8T4GFC2_9EURY</name>
<dbReference type="GO" id="GO:0009007">
    <property type="term" value="F:site-specific DNA-methyltransferase (adenine-specific) activity"/>
    <property type="evidence" value="ECO:0007669"/>
    <property type="project" value="UniProtKB-EC"/>
</dbReference>
<dbReference type="InterPro" id="IPR029063">
    <property type="entry name" value="SAM-dependent_MTases_sf"/>
</dbReference>
<dbReference type="OrthoDB" id="45790at2157"/>
<keyword evidence="2" id="KW-0808">Transferase</keyword>
<accession>A0A8T4GFC2</accession>
<feature type="domain" description="Type II methyltransferase M.Eco57I C-terminal" evidence="6">
    <location>
        <begin position="501"/>
        <end position="770"/>
    </location>
</feature>